<evidence type="ECO:0000313" key="3">
    <source>
        <dbReference type="Proteomes" id="UP000277671"/>
    </source>
</evidence>
<feature type="compositionally biased region" description="Polar residues" evidence="1">
    <location>
        <begin position="96"/>
        <end position="109"/>
    </location>
</feature>
<evidence type="ECO:0000313" key="2">
    <source>
        <dbReference type="EMBL" id="RKR91981.1"/>
    </source>
</evidence>
<reference evidence="2 3" key="1">
    <citation type="submission" date="2018-10" db="EMBL/GenBank/DDBJ databases">
        <title>Sequencing the genomes of 1000 actinobacteria strains.</title>
        <authorList>
            <person name="Klenk H.-P."/>
        </authorList>
    </citation>
    <scope>NUCLEOTIDE SEQUENCE [LARGE SCALE GENOMIC DNA]</scope>
    <source>
        <strain evidence="2 3">DSM 45175</strain>
    </source>
</reference>
<gene>
    <name evidence="2" type="ORF">BDK92_6412</name>
</gene>
<dbReference type="Proteomes" id="UP000277671">
    <property type="component" value="Unassembled WGS sequence"/>
</dbReference>
<keyword evidence="3" id="KW-1185">Reference proteome</keyword>
<accession>A0A495JT11</accession>
<comment type="caution">
    <text evidence="2">The sequence shown here is derived from an EMBL/GenBank/DDBJ whole genome shotgun (WGS) entry which is preliminary data.</text>
</comment>
<dbReference type="AlphaFoldDB" id="A0A495JT11"/>
<dbReference type="EMBL" id="RBKT01000001">
    <property type="protein sequence ID" value="RKR91981.1"/>
    <property type="molecule type" value="Genomic_DNA"/>
</dbReference>
<proteinExistence type="predicted"/>
<feature type="compositionally biased region" description="Basic and acidic residues" evidence="1">
    <location>
        <begin position="75"/>
        <end position="95"/>
    </location>
</feature>
<protein>
    <submittedName>
        <fullName evidence="2">Uncharacterized protein</fullName>
    </submittedName>
</protein>
<name>A0A495JT11_9ACTN</name>
<organism evidence="2 3">
    <name type="scientific">Micromonospora pisi</name>
    <dbReference type="NCBI Taxonomy" id="589240"/>
    <lineage>
        <taxon>Bacteria</taxon>
        <taxon>Bacillati</taxon>
        <taxon>Actinomycetota</taxon>
        <taxon>Actinomycetes</taxon>
        <taxon>Micromonosporales</taxon>
        <taxon>Micromonosporaceae</taxon>
        <taxon>Micromonospora</taxon>
    </lineage>
</organism>
<sequence length="109" mass="11476">MTDDISQQPLARAVLKALTRTRGANDPLGSLARSVLGGEVNLRAAAGHSWYGQALGDAFAESLAQRDDLAPAERVEIDRQAGRLRDAGEQSRVDGDSTSGSVPSEDSAR</sequence>
<evidence type="ECO:0000256" key="1">
    <source>
        <dbReference type="SAM" id="MobiDB-lite"/>
    </source>
</evidence>
<feature type="region of interest" description="Disordered" evidence="1">
    <location>
        <begin position="75"/>
        <end position="109"/>
    </location>
</feature>